<keyword evidence="4" id="KW-1185">Reference proteome</keyword>
<dbReference type="Gene3D" id="1.25.40.10">
    <property type="entry name" value="Tetratricopeptide repeat domain"/>
    <property type="match status" value="1"/>
</dbReference>
<evidence type="ECO:0000313" key="3">
    <source>
        <dbReference type="EMBL" id="PNH02041.1"/>
    </source>
</evidence>
<feature type="non-terminal residue" evidence="3">
    <location>
        <position position="1"/>
    </location>
</feature>
<feature type="domain" description="Tetratricopeptide repeat protein 21A/21B C-terminal ARM" evidence="2">
    <location>
        <begin position="2"/>
        <end position="159"/>
    </location>
</feature>
<dbReference type="AlphaFoldDB" id="A0A2J7ZP46"/>
<comment type="similarity">
    <text evidence="1">Belongs to the TTC21 family.</text>
</comment>
<dbReference type="InterPro" id="IPR011990">
    <property type="entry name" value="TPR-like_helical_dom_sf"/>
</dbReference>
<gene>
    <name evidence="3" type="ORF">TSOC_011998</name>
</gene>
<evidence type="ECO:0000313" key="4">
    <source>
        <dbReference type="Proteomes" id="UP000236333"/>
    </source>
</evidence>
<sequence length="164" mass="19047">DPNNVPVLLAMATGFMMLKQTPKARNQLKRVQKIQYKPDEAEEFERSWLLLADIHIQGGKYDLAQDLCQKCLKYNKSCAKAWEIMGQIMEREQAYKDAADHYENAWKHENQASAQVGFKLAFNYLKAKRFVEAVDVCHKVIKAFPDYPKIRKEILEKARMGLKP</sequence>
<dbReference type="GO" id="GO:0030991">
    <property type="term" value="C:intraciliary transport particle A"/>
    <property type="evidence" value="ECO:0007669"/>
    <property type="project" value="TreeGrafter"/>
</dbReference>
<comment type="caution">
    <text evidence="3">The sequence shown here is derived from an EMBL/GenBank/DDBJ whole genome shotgun (WGS) entry which is preliminary data.</text>
</comment>
<dbReference type="PANTHER" id="PTHR14699:SF0">
    <property type="entry name" value="TETRATRICOPEPTIDE REPEAT PROTEIN 21 HOMOLOG"/>
    <property type="match status" value="1"/>
</dbReference>
<dbReference type="SMART" id="SM00028">
    <property type="entry name" value="TPR"/>
    <property type="match status" value="4"/>
</dbReference>
<dbReference type="OrthoDB" id="10259630at2759"/>
<dbReference type="InterPro" id="IPR040364">
    <property type="entry name" value="TTC21A/TTC21B"/>
</dbReference>
<dbReference type="InterPro" id="IPR019734">
    <property type="entry name" value="TPR_rpt"/>
</dbReference>
<evidence type="ECO:0000256" key="1">
    <source>
        <dbReference type="ARBA" id="ARBA00010935"/>
    </source>
</evidence>
<dbReference type="GO" id="GO:0061512">
    <property type="term" value="P:protein localization to cilium"/>
    <property type="evidence" value="ECO:0007669"/>
    <property type="project" value="TreeGrafter"/>
</dbReference>
<dbReference type="PANTHER" id="PTHR14699">
    <property type="entry name" value="STI2 PROTEIN-RELATED"/>
    <property type="match status" value="1"/>
</dbReference>
<reference evidence="3 4" key="1">
    <citation type="journal article" date="2017" name="Mol. Biol. Evol.">
        <title>The 4-celled Tetrabaena socialis nuclear genome reveals the essential components for genetic control of cell number at the origin of multicellularity in the volvocine lineage.</title>
        <authorList>
            <person name="Featherston J."/>
            <person name="Arakaki Y."/>
            <person name="Hanschen E.R."/>
            <person name="Ferris P.J."/>
            <person name="Michod R.E."/>
            <person name="Olson B.J.S.C."/>
            <person name="Nozaki H."/>
            <person name="Durand P.M."/>
        </authorList>
    </citation>
    <scope>NUCLEOTIDE SEQUENCE [LARGE SCALE GENOMIC DNA]</scope>
    <source>
        <strain evidence="3 4">NIES-571</strain>
    </source>
</reference>
<protein>
    <submittedName>
        <fullName evidence="3">Tetratricopeptide repeat protein 21B</fullName>
    </submittedName>
</protein>
<dbReference type="FunFam" id="1.25.40.10:FF:000377">
    <property type="entry name" value="Tetratricopeptide repeat domain 21B"/>
    <property type="match status" value="1"/>
</dbReference>
<dbReference type="Proteomes" id="UP000236333">
    <property type="component" value="Unassembled WGS sequence"/>
</dbReference>
<proteinExistence type="inferred from homology"/>
<dbReference type="GO" id="GO:0005929">
    <property type="term" value="C:cilium"/>
    <property type="evidence" value="ECO:0007669"/>
    <property type="project" value="GOC"/>
</dbReference>
<name>A0A2J7ZP46_9CHLO</name>
<dbReference type="GO" id="GO:0035721">
    <property type="term" value="P:intraciliary retrograde transport"/>
    <property type="evidence" value="ECO:0007669"/>
    <property type="project" value="TreeGrafter"/>
</dbReference>
<dbReference type="SUPFAM" id="SSF48452">
    <property type="entry name" value="TPR-like"/>
    <property type="match status" value="1"/>
</dbReference>
<organism evidence="3 4">
    <name type="scientific">Tetrabaena socialis</name>
    <dbReference type="NCBI Taxonomy" id="47790"/>
    <lineage>
        <taxon>Eukaryota</taxon>
        <taxon>Viridiplantae</taxon>
        <taxon>Chlorophyta</taxon>
        <taxon>core chlorophytes</taxon>
        <taxon>Chlorophyceae</taxon>
        <taxon>CS clade</taxon>
        <taxon>Chlamydomonadales</taxon>
        <taxon>Tetrabaenaceae</taxon>
        <taxon>Tetrabaena</taxon>
    </lineage>
</organism>
<dbReference type="InterPro" id="IPR056834">
    <property type="entry name" value="ARM_TT21_C"/>
</dbReference>
<dbReference type="EMBL" id="PGGS01000734">
    <property type="protein sequence ID" value="PNH02041.1"/>
    <property type="molecule type" value="Genomic_DNA"/>
</dbReference>
<dbReference type="Pfam" id="PF25063">
    <property type="entry name" value="ARM_TT21_C"/>
    <property type="match status" value="1"/>
</dbReference>
<accession>A0A2J7ZP46</accession>
<evidence type="ECO:0000259" key="2">
    <source>
        <dbReference type="Pfam" id="PF25063"/>
    </source>
</evidence>